<protein>
    <submittedName>
        <fullName evidence="1">Uncharacterized protein</fullName>
    </submittedName>
</protein>
<dbReference type="Proteomes" id="UP001732700">
    <property type="component" value="Chromosome 5C"/>
</dbReference>
<evidence type="ECO:0000313" key="1">
    <source>
        <dbReference type="EnsemblPlants" id="AVESA.00010b.r2.5CG0864290.1.CDS"/>
    </source>
</evidence>
<proteinExistence type="predicted"/>
<reference evidence="1" key="2">
    <citation type="submission" date="2025-09" db="UniProtKB">
        <authorList>
            <consortium name="EnsemblPlants"/>
        </authorList>
    </citation>
    <scope>IDENTIFICATION</scope>
</reference>
<organism evidence="1 2">
    <name type="scientific">Avena sativa</name>
    <name type="common">Oat</name>
    <dbReference type="NCBI Taxonomy" id="4498"/>
    <lineage>
        <taxon>Eukaryota</taxon>
        <taxon>Viridiplantae</taxon>
        <taxon>Streptophyta</taxon>
        <taxon>Embryophyta</taxon>
        <taxon>Tracheophyta</taxon>
        <taxon>Spermatophyta</taxon>
        <taxon>Magnoliopsida</taxon>
        <taxon>Liliopsida</taxon>
        <taxon>Poales</taxon>
        <taxon>Poaceae</taxon>
        <taxon>BOP clade</taxon>
        <taxon>Pooideae</taxon>
        <taxon>Poodae</taxon>
        <taxon>Poeae</taxon>
        <taxon>Poeae Chloroplast Group 1 (Aveneae type)</taxon>
        <taxon>Aveninae</taxon>
        <taxon>Avena</taxon>
    </lineage>
</organism>
<keyword evidence="2" id="KW-1185">Reference proteome</keyword>
<name>A0ACD5XW83_AVESA</name>
<accession>A0ACD5XW83</accession>
<evidence type="ECO:0000313" key="2">
    <source>
        <dbReference type="Proteomes" id="UP001732700"/>
    </source>
</evidence>
<reference evidence="1" key="1">
    <citation type="submission" date="2021-05" db="EMBL/GenBank/DDBJ databases">
        <authorList>
            <person name="Scholz U."/>
            <person name="Mascher M."/>
            <person name="Fiebig A."/>
        </authorList>
    </citation>
    <scope>NUCLEOTIDE SEQUENCE [LARGE SCALE GENOMIC DNA]</scope>
</reference>
<sequence>MAAQAQTIEVPTDAELLQAQADLWRHSLCYLTSMGLRCAVELEIPTTIHHLGGVASLPNLMSALSLPSVKMPFLGRLMRVLVTSGVFAADDSGSESGEELYRLTPLSRVLLHGVVADEHHSQKYLVLAVTSPHYTEASLGLADWFKKDTVPPVTSPFEDRYGVPLLDEKAALLDKELDDVVNKGLAAHDNLGIATILRECGDIFNGVESLTDCGGGDGTTARALVKAYPHLKCTVLDLPKVIEKAPPHDVINYVAGDLFHTVPSSQAVMLKLVLHFWSDEDCVKILAQCLKAIPSRQEGGKVIIIEIVVEPSLGPIMFEAQLLMDMLMMVNTRGGQRDEKHWRQLFMQAGFTDYKIVKKLGARSVIEVYA</sequence>
<dbReference type="EnsemblPlants" id="AVESA.00010b.r2.5CG0864290.1">
    <property type="protein sequence ID" value="AVESA.00010b.r2.5CG0864290.1.CDS"/>
    <property type="gene ID" value="AVESA.00010b.r2.5CG0864290"/>
</dbReference>